<keyword evidence="3" id="KW-1185">Reference proteome</keyword>
<dbReference type="EMBL" id="CAJJDM010000114">
    <property type="protein sequence ID" value="CAD8100096.1"/>
    <property type="molecule type" value="Genomic_DNA"/>
</dbReference>
<proteinExistence type="predicted"/>
<keyword evidence="1" id="KW-0175">Coiled coil</keyword>
<comment type="caution">
    <text evidence="2">The sequence shown here is derived from an EMBL/GenBank/DDBJ whole genome shotgun (WGS) entry which is preliminary data.</text>
</comment>
<dbReference type="AlphaFoldDB" id="A0A8S1PAB2"/>
<name>A0A8S1PAB2_PARPR</name>
<evidence type="ECO:0000313" key="2">
    <source>
        <dbReference type="EMBL" id="CAD8100096.1"/>
    </source>
</evidence>
<evidence type="ECO:0000256" key="1">
    <source>
        <dbReference type="SAM" id="Coils"/>
    </source>
</evidence>
<gene>
    <name evidence="2" type="ORF">PPRIM_AZ9-3.1.T1110128</name>
</gene>
<dbReference type="OMA" id="VKMRIRQ"/>
<protein>
    <submittedName>
        <fullName evidence="2">Uncharacterized protein</fullName>
    </submittedName>
</protein>
<evidence type="ECO:0000313" key="3">
    <source>
        <dbReference type="Proteomes" id="UP000688137"/>
    </source>
</evidence>
<reference evidence="2" key="1">
    <citation type="submission" date="2021-01" db="EMBL/GenBank/DDBJ databases">
        <authorList>
            <consortium name="Genoscope - CEA"/>
            <person name="William W."/>
        </authorList>
    </citation>
    <scope>NUCLEOTIDE SEQUENCE</scope>
</reference>
<accession>A0A8S1PAB2</accession>
<organism evidence="2 3">
    <name type="scientific">Paramecium primaurelia</name>
    <dbReference type="NCBI Taxonomy" id="5886"/>
    <lineage>
        <taxon>Eukaryota</taxon>
        <taxon>Sar</taxon>
        <taxon>Alveolata</taxon>
        <taxon>Ciliophora</taxon>
        <taxon>Intramacronucleata</taxon>
        <taxon>Oligohymenophorea</taxon>
        <taxon>Peniculida</taxon>
        <taxon>Parameciidae</taxon>
        <taxon>Paramecium</taxon>
    </lineage>
</organism>
<dbReference type="Proteomes" id="UP000688137">
    <property type="component" value="Unassembled WGS sequence"/>
</dbReference>
<feature type="coiled-coil region" evidence="1">
    <location>
        <begin position="88"/>
        <end position="135"/>
    </location>
</feature>
<sequence>MNNRDILLQAREGRKQSEQQLSLLMNRINLIQQNQLKVIRRIKQQQKSVEMKQLIQSEHDSFNQSRNIINKQKLQKIHEIQLMAKTKKHQSEEGRKKTQEQLKQIKQQETEKLKIKQLELERQIQQQRESQLIKNIVRYNKLKQERAKSQIKMRIRQKSSEELRKQEYSQLLEVECQKRIQTEQSIRKLEQKEQLLIQELQTSQQLSSTYSRQLDPRIITKIRAKSYYLS</sequence>
<feature type="coiled-coil region" evidence="1">
    <location>
        <begin position="179"/>
        <end position="206"/>
    </location>
</feature>